<gene>
    <name evidence="2" type="ORF">SAMN04489806_1025</name>
</gene>
<protein>
    <recommendedName>
        <fullName evidence="4">Transposase DDE domain-containing protein</fullName>
    </recommendedName>
</protein>
<organism evidence="2 3">
    <name type="scientific">Paramicrobacterium humi</name>
    <dbReference type="NCBI Taxonomy" id="640635"/>
    <lineage>
        <taxon>Bacteria</taxon>
        <taxon>Bacillati</taxon>
        <taxon>Actinomycetota</taxon>
        <taxon>Actinomycetes</taxon>
        <taxon>Micrococcales</taxon>
        <taxon>Microbacteriaceae</taxon>
        <taxon>Paramicrobacterium</taxon>
    </lineage>
</organism>
<evidence type="ECO:0000313" key="2">
    <source>
        <dbReference type="EMBL" id="SEB53888.1"/>
    </source>
</evidence>
<reference evidence="2 3" key="1">
    <citation type="submission" date="2016-10" db="EMBL/GenBank/DDBJ databases">
        <authorList>
            <person name="de Groot N.N."/>
        </authorList>
    </citation>
    <scope>NUCLEOTIDE SEQUENCE [LARGE SCALE GENOMIC DNA]</scope>
    <source>
        <strain evidence="2 3">DSM 21799</strain>
    </source>
</reference>
<evidence type="ECO:0000256" key="1">
    <source>
        <dbReference type="SAM" id="MobiDB-lite"/>
    </source>
</evidence>
<sequence length="556" mass="63117">MLELFGADAADYNSAHASNPVPTAYLTSAIRIVDKSGVVDKLEEWRTTSRKSKAGRKAYIPFRAVLVLFLLHAQMNLGLQYQDLADTLHHRFGIKEFKLLGITDAPGDRTDWYKRIWDASNRMLSHLDPYPVRRNKRLGPKAYQKLVAKQNKPKARKSSELKLRRLDWICEQLVHTSIAVLPRRQWDAYQGNISIDATLIEVSGKPNPTSPNYRRGNADPTSGRYRRGGKHDGRGKKNDKAGYELELAVMVWNKPGEKGLFPSLATAVSFHRPGEIIGEGLKLIKSHKSLGFDRFLALADRAYNNSKAENFQIPARKLGVEFVFDYKDNNLGLQGHYGDLILVDGNWYIKHMPQHLIDAAKDYADKKIDKATFKQYIENRAPYRALPKGRPDADGFQRFTLPEPGTYMAIDRATGKRIPRPTERGSVTLPPSLKQSDDKRETDPAKHVQKFPYKTKTWRKHYGMRNLVETKNKESKRERFAFLGDKGKRSGRGYTFNYIAATVAIVASNLRKIAKFFVKAEEKQAEEEGTRARRRKDPSGTPLARLTTTLPLAPPS</sequence>
<dbReference type="Proteomes" id="UP000199183">
    <property type="component" value="Unassembled WGS sequence"/>
</dbReference>
<feature type="compositionally biased region" description="Low complexity" evidence="1">
    <location>
        <begin position="541"/>
        <end position="556"/>
    </location>
</feature>
<dbReference type="AlphaFoldDB" id="A0A1H4K738"/>
<dbReference type="EMBL" id="FNRY01000001">
    <property type="protein sequence ID" value="SEB53888.1"/>
    <property type="molecule type" value="Genomic_DNA"/>
</dbReference>
<feature type="region of interest" description="Disordered" evidence="1">
    <location>
        <begin position="204"/>
        <end position="238"/>
    </location>
</feature>
<evidence type="ECO:0008006" key="4">
    <source>
        <dbReference type="Google" id="ProtNLM"/>
    </source>
</evidence>
<keyword evidence="3" id="KW-1185">Reference proteome</keyword>
<feature type="region of interest" description="Disordered" evidence="1">
    <location>
        <begin position="411"/>
        <end position="446"/>
    </location>
</feature>
<name>A0A1H4K738_9MICO</name>
<accession>A0A1H4K738</accession>
<feature type="compositionally biased region" description="Basic and acidic residues" evidence="1">
    <location>
        <begin position="435"/>
        <end position="446"/>
    </location>
</feature>
<evidence type="ECO:0000313" key="3">
    <source>
        <dbReference type="Proteomes" id="UP000199183"/>
    </source>
</evidence>
<feature type="compositionally biased region" description="Basic and acidic residues" evidence="1">
    <location>
        <begin position="522"/>
        <end position="531"/>
    </location>
</feature>
<proteinExistence type="predicted"/>
<feature type="region of interest" description="Disordered" evidence="1">
    <location>
        <begin position="522"/>
        <end position="556"/>
    </location>
</feature>